<feature type="domain" description="HTH cro/C1-type" evidence="1">
    <location>
        <begin position="28"/>
        <end position="81"/>
    </location>
</feature>
<dbReference type="PROSITE" id="PS50943">
    <property type="entry name" value="HTH_CROC1"/>
    <property type="match status" value="1"/>
</dbReference>
<dbReference type="InterPro" id="IPR053163">
    <property type="entry name" value="HTH-type_regulator_Rgg"/>
</dbReference>
<dbReference type="Gene3D" id="1.25.40.10">
    <property type="entry name" value="Tetratricopeptide repeat domain"/>
    <property type="match status" value="1"/>
</dbReference>
<dbReference type="CDD" id="cd00093">
    <property type="entry name" value="HTH_XRE"/>
    <property type="match status" value="1"/>
</dbReference>
<dbReference type="PANTHER" id="PTHR37038">
    <property type="entry name" value="TRANSCRIPTIONAL REGULATOR-RELATED"/>
    <property type="match status" value="1"/>
</dbReference>
<sequence length="313" mass="36190">MKNGKMYSYTNIYWEMVAVNEMGIGKKLKELRTFFGVSQQELCSGLCTQGYISKLEQGLVHPSADLTAELAERLGVDIQYLFDASADISKVNYLYTVMESIAASMDRTDYKAVLATVEAEENHPEFQKGTLRQYLLWRKGICLYHIRDDVSEAVRCLDEAAALTPATRKNPTVQDLDIMLSKAIIFSMADRQVQAENVYRRLLHAARRHPYLPKSSLLVRLYYNYSKNQFEQDKWKESLELAGRGIQLCHQTESMYMLGELYFQYGQSGRESDRFGKEETKEYYEKAKFLFQLRGNHFFADVVSEELAELLEE</sequence>
<dbReference type="InterPro" id="IPR001387">
    <property type="entry name" value="Cro/C1-type_HTH"/>
</dbReference>
<gene>
    <name evidence="2" type="ORF">HCN83_13160</name>
</gene>
<dbReference type="AlphaFoldDB" id="A0A969PQH4"/>
<dbReference type="InterPro" id="IPR011990">
    <property type="entry name" value="TPR-like_helical_dom_sf"/>
</dbReference>
<dbReference type="PANTHER" id="PTHR37038:SF14">
    <property type="entry name" value="TRANSCRIPTIONAL ACTIVATOR"/>
    <property type="match status" value="1"/>
</dbReference>
<evidence type="ECO:0000313" key="2">
    <source>
        <dbReference type="EMBL" id="NJP38540.1"/>
    </source>
</evidence>
<evidence type="ECO:0000259" key="1">
    <source>
        <dbReference type="PROSITE" id="PS50943"/>
    </source>
</evidence>
<dbReference type="Pfam" id="PF01381">
    <property type="entry name" value="HTH_3"/>
    <property type="match status" value="1"/>
</dbReference>
<dbReference type="Proteomes" id="UP000752012">
    <property type="component" value="Unassembled WGS sequence"/>
</dbReference>
<keyword evidence="3" id="KW-1185">Reference proteome</keyword>
<organism evidence="2 3">
    <name type="scientific">Alkalicoccus luteus</name>
    <dbReference type="NCBI Taxonomy" id="1237094"/>
    <lineage>
        <taxon>Bacteria</taxon>
        <taxon>Bacillati</taxon>
        <taxon>Bacillota</taxon>
        <taxon>Bacilli</taxon>
        <taxon>Bacillales</taxon>
        <taxon>Bacillaceae</taxon>
        <taxon>Alkalicoccus</taxon>
    </lineage>
</organism>
<reference evidence="2 3" key="1">
    <citation type="submission" date="2020-03" db="EMBL/GenBank/DDBJ databases">
        <title>Assessment of the enzymatic potential of alkaline-tolerant lipase obtained from Bacillus luteus H11 (technogenic soil) for the bioremediation of saline soils contaminated with petroleum substances.</title>
        <authorList>
            <person name="Kalwasinska A."/>
        </authorList>
    </citation>
    <scope>NUCLEOTIDE SEQUENCE [LARGE SCALE GENOMIC DNA]</scope>
    <source>
        <strain evidence="2 3">H11</strain>
    </source>
</reference>
<dbReference type="SUPFAM" id="SSF47413">
    <property type="entry name" value="lambda repressor-like DNA-binding domains"/>
    <property type="match status" value="1"/>
</dbReference>
<dbReference type="EMBL" id="JAATHJ010000024">
    <property type="protein sequence ID" value="NJP38540.1"/>
    <property type="molecule type" value="Genomic_DNA"/>
</dbReference>
<dbReference type="InterPro" id="IPR010982">
    <property type="entry name" value="Lambda_DNA-bd_dom_sf"/>
</dbReference>
<dbReference type="InterPro" id="IPR041315">
    <property type="entry name" value="PlcR_TPR"/>
</dbReference>
<comment type="caution">
    <text evidence="2">The sequence shown here is derived from an EMBL/GenBank/DDBJ whole genome shotgun (WGS) entry which is preliminary data.</text>
</comment>
<proteinExistence type="predicted"/>
<protein>
    <submittedName>
        <fullName evidence="2">Helix-turn-helix transcriptional regulator</fullName>
    </submittedName>
</protein>
<dbReference type="SUPFAM" id="SSF48452">
    <property type="entry name" value="TPR-like"/>
    <property type="match status" value="1"/>
</dbReference>
<dbReference type="GO" id="GO:0003677">
    <property type="term" value="F:DNA binding"/>
    <property type="evidence" value="ECO:0007669"/>
    <property type="project" value="InterPro"/>
</dbReference>
<name>A0A969PQH4_9BACI</name>
<dbReference type="Pfam" id="PF18768">
    <property type="entry name" value="RNPP_C"/>
    <property type="match status" value="1"/>
</dbReference>
<accession>A0A969PQH4</accession>
<evidence type="ECO:0000313" key="3">
    <source>
        <dbReference type="Proteomes" id="UP000752012"/>
    </source>
</evidence>
<dbReference type="SMART" id="SM00530">
    <property type="entry name" value="HTH_XRE"/>
    <property type="match status" value="1"/>
</dbReference>